<gene>
    <name evidence="1" type="ORF">NCTC11647_03777</name>
</gene>
<dbReference type="EMBL" id="UATL01000005">
    <property type="protein sequence ID" value="SPY44826.1"/>
    <property type="molecule type" value="Genomic_DNA"/>
</dbReference>
<evidence type="ECO:0000313" key="2">
    <source>
        <dbReference type="Proteomes" id="UP000251647"/>
    </source>
</evidence>
<proteinExistence type="predicted"/>
<dbReference type="RefSeq" id="WP_036765631.1">
    <property type="nucleotide sequence ID" value="NZ_CP099544.1"/>
</dbReference>
<name>A0A2T3QJV0_PHODM</name>
<reference evidence="1 2" key="1">
    <citation type="submission" date="2018-06" db="EMBL/GenBank/DDBJ databases">
        <authorList>
            <consortium name="Pathogen Informatics"/>
            <person name="Doyle S."/>
        </authorList>
    </citation>
    <scope>NUCLEOTIDE SEQUENCE [LARGE SCALE GENOMIC DNA]</scope>
    <source>
        <strain evidence="1 2">NCTC11647</strain>
    </source>
</reference>
<dbReference type="Proteomes" id="UP000251647">
    <property type="component" value="Unassembled WGS sequence"/>
</dbReference>
<protein>
    <submittedName>
        <fullName evidence="1">Uncharacterized protein</fullName>
    </submittedName>
</protein>
<organism evidence="1 2">
    <name type="scientific">Photobacterium damselae</name>
    <dbReference type="NCBI Taxonomy" id="38293"/>
    <lineage>
        <taxon>Bacteria</taxon>
        <taxon>Pseudomonadati</taxon>
        <taxon>Pseudomonadota</taxon>
        <taxon>Gammaproteobacteria</taxon>
        <taxon>Vibrionales</taxon>
        <taxon>Vibrionaceae</taxon>
        <taxon>Photobacterium</taxon>
    </lineage>
</organism>
<accession>A0A2T3QJV0</accession>
<dbReference type="AlphaFoldDB" id="A0A2T3QJV0"/>
<evidence type="ECO:0000313" key="1">
    <source>
        <dbReference type="EMBL" id="SPY44826.1"/>
    </source>
</evidence>
<sequence length="132" mass="15164">MKGFILKAVKSAIFASIVGSSVVFVGIIVTMIPHHLQQLAWLMKGALAYYLFAVVCSILMLFVFTPMYWLLRQLKWNSYALVTAFGVFQVFLIFRFQIPISEIYFPIAGGIVFALFHHQFMTVNKRQHRSLI</sequence>